<reference evidence="6 7" key="1">
    <citation type="submission" date="2024-02" db="EMBL/GenBank/DDBJ databases">
        <title>Seven novel Bacillus-like species.</title>
        <authorList>
            <person name="Liu G."/>
        </authorList>
    </citation>
    <scope>NUCLEOTIDE SEQUENCE [LARGE SCALE GENOMIC DNA]</scope>
    <source>
        <strain evidence="6 7">FJAT-52991</strain>
    </source>
</reference>
<sequence length="210" mass="23608">MNWSQLPLGTLQTNCYVLSNSEKECIIFDPGAEGDRLMEWLHANELSPLAVLLTHAHFDHIGAVEDVRNAFHIPVYLHVEEKDWLMNPSLNGSEFFHMGRVSAAPADRILTNEEEIQIGNFQFKLFHTPGHSPGSISYYYERGQAVFSGDVLFRGSIGRTDLPRGSRDQLIESIHRHLLSLPEETIVLPGHGPATSIIEEMESNPFLNGF</sequence>
<keyword evidence="7" id="KW-1185">Reference proteome</keyword>
<gene>
    <name evidence="6" type="ORF">WDJ61_12235</name>
</gene>
<evidence type="ECO:0000256" key="3">
    <source>
        <dbReference type="ARBA" id="ARBA00022801"/>
    </source>
</evidence>
<keyword evidence="4" id="KW-0862">Zinc</keyword>
<dbReference type="PANTHER" id="PTHR46233">
    <property type="entry name" value="HYDROXYACYLGLUTATHIONE HYDROLASE GLOC"/>
    <property type="match status" value="1"/>
</dbReference>
<dbReference type="Proteomes" id="UP001387364">
    <property type="component" value="Chromosome"/>
</dbReference>
<proteinExistence type="predicted"/>
<dbReference type="CDD" id="cd06262">
    <property type="entry name" value="metallo-hydrolase-like_MBL-fold"/>
    <property type="match status" value="1"/>
</dbReference>
<dbReference type="SUPFAM" id="SSF56281">
    <property type="entry name" value="Metallo-hydrolase/oxidoreductase"/>
    <property type="match status" value="1"/>
</dbReference>
<comment type="cofactor">
    <cofactor evidence="1">
        <name>Zn(2+)</name>
        <dbReference type="ChEBI" id="CHEBI:29105"/>
    </cofactor>
</comment>
<name>A0ABZ2N2S1_9BACI</name>
<dbReference type="SMART" id="SM00849">
    <property type="entry name" value="Lactamase_B"/>
    <property type="match status" value="1"/>
</dbReference>
<feature type="domain" description="Metallo-beta-lactamase" evidence="5">
    <location>
        <begin position="12"/>
        <end position="191"/>
    </location>
</feature>
<dbReference type="InterPro" id="IPR001279">
    <property type="entry name" value="Metallo-B-lactamas"/>
</dbReference>
<evidence type="ECO:0000259" key="5">
    <source>
        <dbReference type="SMART" id="SM00849"/>
    </source>
</evidence>
<keyword evidence="2" id="KW-0479">Metal-binding</keyword>
<keyword evidence="3" id="KW-0378">Hydrolase</keyword>
<evidence type="ECO:0000256" key="4">
    <source>
        <dbReference type="ARBA" id="ARBA00022833"/>
    </source>
</evidence>
<dbReference type="InterPro" id="IPR051453">
    <property type="entry name" value="MBL_Glyoxalase_II"/>
</dbReference>
<evidence type="ECO:0000313" key="6">
    <source>
        <dbReference type="EMBL" id="WXB92023.1"/>
    </source>
</evidence>
<dbReference type="Pfam" id="PF00753">
    <property type="entry name" value="Lactamase_B"/>
    <property type="match status" value="1"/>
</dbReference>
<dbReference type="Gene3D" id="3.60.15.10">
    <property type="entry name" value="Ribonuclease Z/Hydroxyacylglutathione hydrolase-like"/>
    <property type="match status" value="1"/>
</dbReference>
<evidence type="ECO:0000313" key="7">
    <source>
        <dbReference type="Proteomes" id="UP001387364"/>
    </source>
</evidence>
<dbReference type="InterPro" id="IPR036866">
    <property type="entry name" value="RibonucZ/Hydroxyglut_hydro"/>
</dbReference>
<dbReference type="RefSeq" id="WP_338750082.1">
    <property type="nucleotide sequence ID" value="NZ_CP147404.1"/>
</dbReference>
<organism evidence="6 7">
    <name type="scientific">Bacillus kandeliae</name>
    <dbReference type="NCBI Taxonomy" id="3129297"/>
    <lineage>
        <taxon>Bacteria</taxon>
        <taxon>Bacillati</taxon>
        <taxon>Bacillota</taxon>
        <taxon>Bacilli</taxon>
        <taxon>Bacillales</taxon>
        <taxon>Bacillaceae</taxon>
        <taxon>Bacillus</taxon>
    </lineage>
</organism>
<dbReference type="PANTHER" id="PTHR46233:SF3">
    <property type="entry name" value="HYDROXYACYLGLUTATHIONE HYDROLASE GLOC"/>
    <property type="match status" value="1"/>
</dbReference>
<dbReference type="EMBL" id="CP147404">
    <property type="protein sequence ID" value="WXB92023.1"/>
    <property type="molecule type" value="Genomic_DNA"/>
</dbReference>
<protein>
    <submittedName>
        <fullName evidence="6">MBL fold metallo-hydrolase</fullName>
    </submittedName>
</protein>
<evidence type="ECO:0000256" key="1">
    <source>
        <dbReference type="ARBA" id="ARBA00001947"/>
    </source>
</evidence>
<accession>A0ABZ2N2S1</accession>
<evidence type="ECO:0000256" key="2">
    <source>
        <dbReference type="ARBA" id="ARBA00022723"/>
    </source>
</evidence>